<dbReference type="InterPro" id="IPR028098">
    <property type="entry name" value="Glyco_trans_4-like_N"/>
</dbReference>
<feature type="domain" description="Glycosyltransferase subfamily 4-like N-terminal" evidence="5">
    <location>
        <begin position="22"/>
        <end position="196"/>
    </location>
</feature>
<sequence length="405" mass="43464">MRIAMVSEHANPMAVLGGVDAGGQNVHVAALSTALARLGHRVSVYTRRDNKDAPATSRLCRGVTVTLVEAGPAEPIPKDELLPFMDEFGDKLADRFLLRRPAVVHGHFWMSGLAALRGAQPCGVPVVQTYHALGSVKRRHLGAGDSSPAARIAAEVTVGRRAARIVATCTDEVSELVRMGLDPDRISVVPCGVDTTHFVPHGPVARRTERPRLLVVGRLVERKGIDAVVRALAALPDAELLIAGGPQEGPVEADPQVRHLIEVATEVGVRERVDFLGSVARDELPALLRSADAVVCVPWYEPFGIVPLEAMACGTPVVAAAVGGLRDTVVDGVNGLLVPPRDVEALTRALRELLDRPEWARELGRAGVRRAGTRYSWERVARETAEIYRSLIVEDVPGRNKVVTG</sequence>
<evidence type="ECO:0000256" key="3">
    <source>
        <dbReference type="ARBA" id="ARBA00022679"/>
    </source>
</evidence>
<dbReference type="Proteomes" id="UP000190037">
    <property type="component" value="Unassembled WGS sequence"/>
</dbReference>
<feature type="domain" description="Glycosyl transferase family 1" evidence="4">
    <location>
        <begin position="206"/>
        <end position="367"/>
    </location>
</feature>
<dbReference type="PANTHER" id="PTHR12526:SF635">
    <property type="entry name" value="GLYCOSYL TRANSFERASE GROUP 1"/>
    <property type="match status" value="1"/>
</dbReference>
<dbReference type="RefSeq" id="WP_078973956.1">
    <property type="nucleotide sequence ID" value="NZ_MWQN01000001.1"/>
</dbReference>
<dbReference type="InterPro" id="IPR001296">
    <property type="entry name" value="Glyco_trans_1"/>
</dbReference>
<evidence type="ECO:0000259" key="4">
    <source>
        <dbReference type="Pfam" id="PF00534"/>
    </source>
</evidence>
<dbReference type="PANTHER" id="PTHR12526">
    <property type="entry name" value="GLYCOSYLTRANSFERASE"/>
    <property type="match status" value="1"/>
</dbReference>
<dbReference type="Pfam" id="PF13439">
    <property type="entry name" value="Glyco_transf_4"/>
    <property type="match status" value="1"/>
</dbReference>
<dbReference type="GO" id="GO:0016757">
    <property type="term" value="F:glycosyltransferase activity"/>
    <property type="evidence" value="ECO:0007669"/>
    <property type="project" value="UniProtKB-KW"/>
</dbReference>
<keyword evidence="3 6" id="KW-0808">Transferase</keyword>
<organism evidence="6 7">
    <name type="scientific">Embleya scabrispora</name>
    <dbReference type="NCBI Taxonomy" id="159449"/>
    <lineage>
        <taxon>Bacteria</taxon>
        <taxon>Bacillati</taxon>
        <taxon>Actinomycetota</taxon>
        <taxon>Actinomycetes</taxon>
        <taxon>Kitasatosporales</taxon>
        <taxon>Streptomycetaceae</taxon>
        <taxon>Embleya</taxon>
    </lineage>
</organism>
<accession>A0A1T3NSN3</accession>
<dbReference type="STRING" id="159449.B4N89_00895"/>
<dbReference type="SUPFAM" id="SSF53756">
    <property type="entry name" value="UDP-Glycosyltransferase/glycogen phosphorylase"/>
    <property type="match status" value="1"/>
</dbReference>
<proteinExistence type="predicted"/>
<comment type="caution">
    <text evidence="6">The sequence shown here is derived from an EMBL/GenBank/DDBJ whole genome shotgun (WGS) entry which is preliminary data.</text>
</comment>
<evidence type="ECO:0000256" key="1">
    <source>
        <dbReference type="ARBA" id="ARBA00021292"/>
    </source>
</evidence>
<gene>
    <name evidence="6" type="ORF">B4N89_00895</name>
</gene>
<keyword evidence="7" id="KW-1185">Reference proteome</keyword>
<dbReference type="EMBL" id="MWQN01000001">
    <property type="protein sequence ID" value="OPC79692.1"/>
    <property type="molecule type" value="Genomic_DNA"/>
</dbReference>
<evidence type="ECO:0000259" key="5">
    <source>
        <dbReference type="Pfam" id="PF13439"/>
    </source>
</evidence>
<dbReference type="Pfam" id="PF00534">
    <property type="entry name" value="Glycos_transf_1"/>
    <property type="match status" value="1"/>
</dbReference>
<reference evidence="6 7" key="1">
    <citation type="submission" date="2017-03" db="EMBL/GenBank/DDBJ databases">
        <title>Draft genome sequence of Streptomyces scabrisporus NF3, endophyte isolated from Amphipterygium adstringens.</title>
        <authorList>
            <person name="Vazquez M."/>
            <person name="Ceapa C.D."/>
            <person name="Rodriguez Luna D."/>
            <person name="Sanchez Esquivel S."/>
        </authorList>
    </citation>
    <scope>NUCLEOTIDE SEQUENCE [LARGE SCALE GENOMIC DNA]</scope>
    <source>
        <strain evidence="6 7">NF3</strain>
    </source>
</reference>
<dbReference type="OrthoDB" id="9810929at2"/>
<evidence type="ECO:0000256" key="2">
    <source>
        <dbReference type="ARBA" id="ARBA00022676"/>
    </source>
</evidence>
<name>A0A1T3NSN3_9ACTN</name>
<evidence type="ECO:0000313" key="6">
    <source>
        <dbReference type="EMBL" id="OPC79692.1"/>
    </source>
</evidence>
<dbReference type="Gene3D" id="3.40.50.2000">
    <property type="entry name" value="Glycogen Phosphorylase B"/>
    <property type="match status" value="2"/>
</dbReference>
<keyword evidence="2" id="KW-0328">Glycosyltransferase</keyword>
<dbReference type="AlphaFoldDB" id="A0A1T3NSN3"/>
<protein>
    <recommendedName>
        <fullName evidence="1">D-inositol 3-phosphate glycosyltransferase</fullName>
    </recommendedName>
</protein>
<evidence type="ECO:0000313" key="7">
    <source>
        <dbReference type="Proteomes" id="UP000190037"/>
    </source>
</evidence>